<sequence length="134" mass="14257">MGKIAKGIGGLVGLVVFVNLFSPADKGSSTASTSAAKAVDEAVTVGSFRWSKEAFGSVMEASFVISNRNNFPIKDAKITCIHYAPSGTAIDSNTRVIYDRVQAGGSLAVSNFNMGFIHSQATRSRCEVEDYRRA</sequence>
<gene>
    <name evidence="1" type="ORF">F0L46_14905</name>
</gene>
<dbReference type="EMBL" id="VUOA01000027">
    <property type="protein sequence ID" value="KAA2236429.1"/>
    <property type="molecule type" value="Genomic_DNA"/>
</dbReference>
<evidence type="ECO:0000313" key="1">
    <source>
        <dbReference type="EMBL" id="KAA2236429.1"/>
    </source>
</evidence>
<proteinExistence type="predicted"/>
<organism evidence="1 2">
    <name type="scientific">Salinarimonas soli</name>
    <dbReference type="NCBI Taxonomy" id="1638099"/>
    <lineage>
        <taxon>Bacteria</taxon>
        <taxon>Pseudomonadati</taxon>
        <taxon>Pseudomonadota</taxon>
        <taxon>Alphaproteobacteria</taxon>
        <taxon>Hyphomicrobiales</taxon>
        <taxon>Salinarimonadaceae</taxon>
        <taxon>Salinarimonas</taxon>
    </lineage>
</organism>
<reference evidence="1 2" key="1">
    <citation type="submission" date="2019-09" db="EMBL/GenBank/DDBJ databases">
        <title>Salinarimonas rosea gen. nov., sp. nov., a new member of the a-2 subgroup of the Proteobacteria.</title>
        <authorList>
            <person name="Liu J."/>
        </authorList>
    </citation>
    <scope>NUCLEOTIDE SEQUENCE [LARGE SCALE GENOMIC DNA]</scope>
    <source>
        <strain evidence="1 2">BN140002</strain>
    </source>
</reference>
<evidence type="ECO:0000313" key="2">
    <source>
        <dbReference type="Proteomes" id="UP000323142"/>
    </source>
</evidence>
<dbReference type="RefSeq" id="WP_149818901.1">
    <property type="nucleotide sequence ID" value="NZ_VUOA01000027.1"/>
</dbReference>
<dbReference type="OrthoDB" id="8141449at2"/>
<name>A0A5B2VDL1_9HYPH</name>
<keyword evidence="2" id="KW-1185">Reference proteome</keyword>
<dbReference type="AlphaFoldDB" id="A0A5B2VDL1"/>
<dbReference type="Proteomes" id="UP000323142">
    <property type="component" value="Unassembled WGS sequence"/>
</dbReference>
<accession>A0A5B2VDL1</accession>
<reference evidence="1 2" key="2">
    <citation type="submission" date="2019-09" db="EMBL/GenBank/DDBJ databases">
        <authorList>
            <person name="Jin C."/>
        </authorList>
    </citation>
    <scope>NUCLEOTIDE SEQUENCE [LARGE SCALE GENOMIC DNA]</scope>
    <source>
        <strain evidence="1 2">BN140002</strain>
    </source>
</reference>
<comment type="caution">
    <text evidence="1">The sequence shown here is derived from an EMBL/GenBank/DDBJ whole genome shotgun (WGS) entry which is preliminary data.</text>
</comment>
<protein>
    <submittedName>
        <fullName evidence="1">Zinc ribbon domain-containing protein</fullName>
    </submittedName>
</protein>